<proteinExistence type="predicted"/>
<name>A0A3S2P6D8_ORYJA</name>
<dbReference type="OrthoDB" id="8911361at2759"/>
<evidence type="ECO:0000313" key="2">
    <source>
        <dbReference type="EMBL" id="RVE67732.1"/>
    </source>
</evidence>
<dbReference type="EMBL" id="CM012445">
    <property type="protein sequence ID" value="RVE67732.1"/>
    <property type="molecule type" value="Genomic_DNA"/>
</dbReference>
<feature type="compositionally biased region" description="Basic and acidic residues" evidence="1">
    <location>
        <begin position="87"/>
        <end position="98"/>
    </location>
</feature>
<reference evidence="2 3" key="1">
    <citation type="submission" date="2018-11" db="EMBL/GenBank/DDBJ databases">
        <authorList>
            <person name="Lopez-Roques C."/>
            <person name="Donnadieu C."/>
            <person name="Bouchez O."/>
            <person name="Klopp C."/>
            <person name="Cabau C."/>
            <person name="Zahm M."/>
        </authorList>
    </citation>
    <scope>NUCLEOTIDE SEQUENCE [LARGE SCALE GENOMIC DNA]</scope>
    <source>
        <strain evidence="2">RS831</strain>
        <tissue evidence="2">Whole body</tissue>
    </source>
</reference>
<feature type="compositionally biased region" description="Polar residues" evidence="1">
    <location>
        <begin position="1"/>
        <end position="34"/>
    </location>
</feature>
<feature type="compositionally biased region" description="Basic and acidic residues" evidence="1">
    <location>
        <begin position="60"/>
        <end position="78"/>
    </location>
</feature>
<keyword evidence="3" id="KW-1185">Reference proteome</keyword>
<dbReference type="Proteomes" id="UP000283210">
    <property type="component" value="Chromosome 9"/>
</dbReference>
<protein>
    <submittedName>
        <fullName evidence="2">Uncharacterized protein</fullName>
    </submittedName>
</protein>
<reference evidence="2 3" key="2">
    <citation type="submission" date="2019-01" db="EMBL/GenBank/DDBJ databases">
        <title>A chromosome length genome reference of the Java medaka (oryzias javanicus).</title>
        <authorList>
            <person name="Herpin A."/>
            <person name="Takehana Y."/>
            <person name="Naruse K."/>
            <person name="Ansai S."/>
            <person name="Kawaguchi M."/>
        </authorList>
    </citation>
    <scope>NUCLEOTIDE SEQUENCE [LARGE SCALE GENOMIC DNA]</scope>
    <source>
        <strain evidence="2">RS831</strain>
        <tissue evidence="2">Whole body</tissue>
    </source>
</reference>
<gene>
    <name evidence="2" type="ORF">OJAV_G00084820</name>
</gene>
<evidence type="ECO:0000256" key="1">
    <source>
        <dbReference type="SAM" id="MobiDB-lite"/>
    </source>
</evidence>
<evidence type="ECO:0000313" key="3">
    <source>
        <dbReference type="Proteomes" id="UP000283210"/>
    </source>
</evidence>
<feature type="compositionally biased region" description="Basic and acidic residues" evidence="1">
    <location>
        <begin position="37"/>
        <end position="52"/>
    </location>
</feature>
<feature type="region of interest" description="Disordered" evidence="1">
    <location>
        <begin position="1"/>
        <end position="108"/>
    </location>
</feature>
<dbReference type="AlphaFoldDB" id="A0A3S2P6D8"/>
<sequence>MSVSDVPLTSPQPPGQQSSGLLRNRSPINSQLSPDLQHPEPRPPRDDGTSDWKEDEDVEKEMHAPPEPGSDKDLKEKLSTPSVIIFKETEPRGRRPSEDTPPPCSPSRVRWLKAYNRVREKLLQVGG</sequence>
<accession>A0A3S2P6D8</accession>
<organism evidence="2 3">
    <name type="scientific">Oryzias javanicus</name>
    <name type="common">Javanese ricefish</name>
    <name type="synonym">Aplocheilus javanicus</name>
    <dbReference type="NCBI Taxonomy" id="123683"/>
    <lineage>
        <taxon>Eukaryota</taxon>
        <taxon>Metazoa</taxon>
        <taxon>Chordata</taxon>
        <taxon>Craniata</taxon>
        <taxon>Vertebrata</taxon>
        <taxon>Euteleostomi</taxon>
        <taxon>Actinopterygii</taxon>
        <taxon>Neopterygii</taxon>
        <taxon>Teleostei</taxon>
        <taxon>Neoteleostei</taxon>
        <taxon>Acanthomorphata</taxon>
        <taxon>Ovalentaria</taxon>
        <taxon>Atherinomorphae</taxon>
        <taxon>Beloniformes</taxon>
        <taxon>Adrianichthyidae</taxon>
        <taxon>Oryziinae</taxon>
        <taxon>Oryzias</taxon>
    </lineage>
</organism>